<sequence length="461" mass="47155">MSNQPAQPRPWFRLPSIARPAAPAPTPTPQPPPPQPRPAIARPAFRPGGLPQPVPTQAQDTTPAAPPSAAAVPPPVGAPPRESLPPAAGAASVPTSPALRAAGGVASVPSSPAPRAPAPSSSVPTSPVPTSTGLPLPASSLQLSPTSKLVTTSSSVPTSPTPKPAPSASIPTSPATKLVTTTSSVPSSPAPKPVTVTSSVPSSPATKTVTTSATRVPSPGPSLRSTKPAVQTPPQSPKAKPTAPPPSPLTLPPSQVESDSDLEPRIPLVAQQKTVLVQKTVDKPKVARDLQRGFADSLSSGIAHLAKQETAKDVQTKEKGNRKKISSDSEDAGMRVITIAGENKGAFMEVIHSPRKHVFEGNSHVLHKNGNPRGEGSDWGSHSSSGEEGNSKKKDKNHKGKAAGPSPMSAFMNSNVQAVNNSIVYNSSCSHHDPGVHVALSRKPAGAAGFHVKDRGNGYHS</sequence>
<protein>
    <recommendedName>
        <fullName evidence="4">Vegetative cell wall protein gp1-like</fullName>
    </recommendedName>
</protein>
<comment type="caution">
    <text evidence="2">The sequence shown here is derived from an EMBL/GenBank/DDBJ whole genome shotgun (WGS) entry which is preliminary data.</text>
</comment>
<evidence type="ECO:0000313" key="3">
    <source>
        <dbReference type="Proteomes" id="UP001314170"/>
    </source>
</evidence>
<feature type="compositionally biased region" description="Pro residues" evidence="1">
    <location>
        <begin position="242"/>
        <end position="251"/>
    </location>
</feature>
<dbReference type="AlphaFoldDB" id="A0AAV1SFP2"/>
<feature type="region of interest" description="Disordered" evidence="1">
    <location>
        <begin position="359"/>
        <end position="410"/>
    </location>
</feature>
<proteinExistence type="predicted"/>
<feature type="compositionally biased region" description="Low complexity" evidence="1">
    <location>
        <begin position="100"/>
        <end position="110"/>
    </location>
</feature>
<dbReference type="PANTHER" id="PTHR33472">
    <property type="entry name" value="OS01G0106600 PROTEIN"/>
    <property type="match status" value="1"/>
</dbReference>
<accession>A0AAV1SFP2</accession>
<feature type="region of interest" description="Disordered" evidence="1">
    <location>
        <begin position="309"/>
        <end position="330"/>
    </location>
</feature>
<feature type="compositionally biased region" description="Pro residues" evidence="1">
    <location>
        <begin position="22"/>
        <end position="37"/>
    </location>
</feature>
<dbReference type="PANTHER" id="PTHR33472:SF1">
    <property type="entry name" value="EXTENSIN-RELATED"/>
    <property type="match status" value="1"/>
</dbReference>
<feature type="compositionally biased region" description="Low complexity" evidence="1">
    <location>
        <begin position="166"/>
        <end position="214"/>
    </location>
</feature>
<organism evidence="2 3">
    <name type="scientific">Dovyalis caffra</name>
    <dbReference type="NCBI Taxonomy" id="77055"/>
    <lineage>
        <taxon>Eukaryota</taxon>
        <taxon>Viridiplantae</taxon>
        <taxon>Streptophyta</taxon>
        <taxon>Embryophyta</taxon>
        <taxon>Tracheophyta</taxon>
        <taxon>Spermatophyta</taxon>
        <taxon>Magnoliopsida</taxon>
        <taxon>eudicotyledons</taxon>
        <taxon>Gunneridae</taxon>
        <taxon>Pentapetalae</taxon>
        <taxon>rosids</taxon>
        <taxon>fabids</taxon>
        <taxon>Malpighiales</taxon>
        <taxon>Salicaceae</taxon>
        <taxon>Flacourtieae</taxon>
        <taxon>Dovyalis</taxon>
    </lineage>
</organism>
<name>A0AAV1SFP2_9ROSI</name>
<keyword evidence="3" id="KW-1185">Reference proteome</keyword>
<feature type="compositionally biased region" description="Low complexity" evidence="1">
    <location>
        <begin position="38"/>
        <end position="47"/>
    </location>
</feature>
<evidence type="ECO:0000256" key="1">
    <source>
        <dbReference type="SAM" id="MobiDB-lite"/>
    </source>
</evidence>
<dbReference type="EMBL" id="CAWUPB010001173">
    <property type="protein sequence ID" value="CAK7348664.1"/>
    <property type="molecule type" value="Genomic_DNA"/>
</dbReference>
<dbReference type="Proteomes" id="UP001314170">
    <property type="component" value="Unassembled WGS sequence"/>
</dbReference>
<feature type="compositionally biased region" description="Low complexity" evidence="1">
    <location>
        <begin position="55"/>
        <end position="71"/>
    </location>
</feature>
<reference evidence="2 3" key="1">
    <citation type="submission" date="2024-01" db="EMBL/GenBank/DDBJ databases">
        <authorList>
            <person name="Waweru B."/>
        </authorList>
    </citation>
    <scope>NUCLEOTIDE SEQUENCE [LARGE SCALE GENOMIC DNA]</scope>
</reference>
<feature type="compositionally biased region" description="Low complexity" evidence="1">
    <location>
        <begin position="118"/>
        <end position="158"/>
    </location>
</feature>
<feature type="region of interest" description="Disordered" evidence="1">
    <location>
        <begin position="1"/>
        <end position="267"/>
    </location>
</feature>
<gene>
    <name evidence="2" type="ORF">DCAF_LOCUS21367</name>
</gene>
<feature type="compositionally biased region" description="Basic and acidic residues" evidence="1">
    <location>
        <begin position="309"/>
        <end position="319"/>
    </location>
</feature>
<evidence type="ECO:0008006" key="4">
    <source>
        <dbReference type="Google" id="ProtNLM"/>
    </source>
</evidence>
<feature type="compositionally biased region" description="Low complexity" evidence="1">
    <location>
        <begin position="378"/>
        <end position="388"/>
    </location>
</feature>
<evidence type="ECO:0000313" key="2">
    <source>
        <dbReference type="EMBL" id="CAK7348664.1"/>
    </source>
</evidence>